<proteinExistence type="predicted"/>
<name>A0ACB8ULU7_9EURO</name>
<sequence>MTTILISARTSSTNSVPYESQTKRSLNDSSLPDWRRIPNYPIHKQLNTQSVPIVMPQSRVPEKDIAAPGRTRNGTKISGKENTATNGWHEAIGKRKAVDYEEDIEGFQFSRTSRPKKARSISTTSAECRAVDRLPAHEKPGQPHRTEFTDPMRSSSEGLDVRKRRPGKTKDPDTEDNYPPEAATPAFPLDGTKIILPFADTPVMQRNKEMRQERGRGQRRSSFGMRGRRASSLIESGTSNALPHDKVDTTDFYKHIESEALSEPRRMRQLLTWCATRAMGEKPSGSRSDDESAKLAARVIQEEMLKEFSNRSELADWFSREETTALTVVVKKPNPKNEQNVEKIKELEEHIQRLQAERQSLAALLRLPLVPRIKSTFADAEKSGPGDSGTNSTNTSAINSAFLDDTQRSLLTVLAEPLLTPHPVLTSSTESSDSTLSLTTRLTSLSSSLAPILDSFATGVHNIELYRSMVDMVAGGVLRMCAQSLEQRDFGSLTVRKVGDSQVPDDTGGNTVENPQKEDLRRVLGALGRLEN</sequence>
<protein>
    <submittedName>
        <fullName evidence="1">Uncharacterized protein</fullName>
    </submittedName>
</protein>
<gene>
    <name evidence="1" type="ORF">LOY88_006813</name>
</gene>
<organism evidence="1">
    <name type="scientific">Ophidiomyces ophidiicola</name>
    <dbReference type="NCBI Taxonomy" id="1387563"/>
    <lineage>
        <taxon>Eukaryota</taxon>
        <taxon>Fungi</taxon>
        <taxon>Dikarya</taxon>
        <taxon>Ascomycota</taxon>
        <taxon>Pezizomycotina</taxon>
        <taxon>Eurotiomycetes</taxon>
        <taxon>Eurotiomycetidae</taxon>
        <taxon>Onygenales</taxon>
        <taxon>Onygenaceae</taxon>
        <taxon>Ophidiomyces</taxon>
    </lineage>
</organism>
<accession>A0ACB8ULU7</accession>
<reference evidence="1" key="1">
    <citation type="journal article" date="2022" name="bioRxiv">
        <title>Population genetic analysis of Ophidiomyces ophidiicola, the causative agent of snake fungal disease, indicates recent introductions to the USA.</title>
        <authorList>
            <person name="Ladner J.T."/>
            <person name="Palmer J.M."/>
            <person name="Ettinger C.L."/>
            <person name="Stajich J.E."/>
            <person name="Farrell T.M."/>
            <person name="Glorioso B.M."/>
            <person name="Lawson B."/>
            <person name="Price S.J."/>
            <person name="Stengle A.G."/>
            <person name="Grear D.A."/>
            <person name="Lorch J.M."/>
        </authorList>
    </citation>
    <scope>NUCLEOTIDE SEQUENCE</scope>
    <source>
        <strain evidence="1">NWHC 24266-5</strain>
    </source>
</reference>
<feature type="non-terminal residue" evidence="1">
    <location>
        <position position="532"/>
    </location>
</feature>
<evidence type="ECO:0000313" key="1">
    <source>
        <dbReference type="EMBL" id="KAI2381220.1"/>
    </source>
</evidence>
<comment type="caution">
    <text evidence="1">The sequence shown here is derived from an EMBL/GenBank/DDBJ whole genome shotgun (WGS) entry which is preliminary data.</text>
</comment>
<dbReference type="EMBL" id="JALBCA010000228">
    <property type="protein sequence ID" value="KAI2381220.1"/>
    <property type="molecule type" value="Genomic_DNA"/>
</dbReference>